<dbReference type="Proteomes" id="UP000004621">
    <property type="component" value="Unassembled WGS sequence"/>
</dbReference>
<proteinExistence type="predicted"/>
<evidence type="ECO:0000313" key="2">
    <source>
        <dbReference type="Proteomes" id="UP000004621"/>
    </source>
</evidence>
<accession>A0A9W5ITC8</accession>
<dbReference type="AlphaFoldDB" id="A0A9W5ITC8"/>
<evidence type="ECO:0000313" key="1">
    <source>
        <dbReference type="EMBL" id="EFC53447.1"/>
    </source>
</evidence>
<gene>
    <name evidence="1" type="ORF">NEISUBOT_03450</name>
</gene>
<name>A0A9W5ITC8_NEISU</name>
<reference evidence="1 2" key="1">
    <citation type="submission" date="2010-01" db="EMBL/GenBank/DDBJ databases">
        <authorList>
            <person name="Weinstock G."/>
            <person name="Sodergren E."/>
            <person name="Clifton S."/>
            <person name="Fulton L."/>
            <person name="Fulton B."/>
            <person name="Courtney L."/>
            <person name="Fronick C."/>
            <person name="Harrison M."/>
            <person name="Strong C."/>
            <person name="Farmer C."/>
            <person name="Delahaunty K."/>
            <person name="Markovic C."/>
            <person name="Hall O."/>
            <person name="Minx P."/>
            <person name="Tomlinson C."/>
            <person name="Mitreva M."/>
            <person name="Nelson J."/>
            <person name="Hou S."/>
            <person name="Wollam A."/>
            <person name="Pepin K.H."/>
            <person name="Johnson M."/>
            <person name="Bhonagiri V."/>
            <person name="Nash W.E."/>
            <person name="Warren W."/>
            <person name="Chinwalla A."/>
            <person name="Mardis E.R."/>
            <person name="Wilson R.K."/>
        </authorList>
    </citation>
    <scope>NUCLEOTIDE SEQUENCE [LARGE SCALE GENOMIC DNA]</scope>
    <source>
        <strain evidence="1 2">NJ9703</strain>
    </source>
</reference>
<sequence>MFPVWMVYLIRRWKCQNLTTLIFRRPCHVKYATILPISSF</sequence>
<dbReference type="EMBL" id="ACEO02000001">
    <property type="protein sequence ID" value="EFC53447.1"/>
    <property type="molecule type" value="Genomic_DNA"/>
</dbReference>
<protein>
    <submittedName>
        <fullName evidence="1">Uncharacterized protein</fullName>
    </submittedName>
</protein>
<organism evidence="1 2">
    <name type="scientific">Neisseria subflava NJ9703</name>
    <dbReference type="NCBI Taxonomy" id="546268"/>
    <lineage>
        <taxon>Bacteria</taxon>
        <taxon>Pseudomonadati</taxon>
        <taxon>Pseudomonadota</taxon>
        <taxon>Betaproteobacteria</taxon>
        <taxon>Neisseriales</taxon>
        <taxon>Neisseriaceae</taxon>
        <taxon>Neisseria</taxon>
    </lineage>
</organism>
<comment type="caution">
    <text evidence="1">The sequence shown here is derived from an EMBL/GenBank/DDBJ whole genome shotgun (WGS) entry which is preliminary data.</text>
</comment>